<proteinExistence type="predicted"/>
<comment type="catalytic activity">
    <reaction evidence="1">
        <text>ATP + protein L-histidine = ADP + protein N-phospho-L-histidine.</text>
        <dbReference type="EC" id="2.7.13.3"/>
    </reaction>
</comment>
<dbReference type="InterPro" id="IPR003661">
    <property type="entry name" value="HisK_dim/P_dom"/>
</dbReference>
<dbReference type="AlphaFoldDB" id="A0A4R2BKK2"/>
<feature type="transmembrane region" description="Helical" evidence="9">
    <location>
        <begin position="41"/>
        <end position="61"/>
    </location>
</feature>
<comment type="caution">
    <text evidence="11">The sequence shown here is derived from an EMBL/GenBank/DDBJ whole genome shotgun (WGS) entry which is preliminary data.</text>
</comment>
<evidence type="ECO:0000256" key="7">
    <source>
        <dbReference type="ARBA" id="ARBA00022840"/>
    </source>
</evidence>
<sequence>MVIYLEIMRHFLFNLSLLIIFMYISLMWLDRQGKMSFPKRGMTLYFIAAIFTCFFFSYELTDTIQLDLRDVPVILGGLYFGVGPLLAIAAIFIRGFYGFDSGFIANLLLYSLLAVLLWRLHPWFIKQVPKFRLIFSVSFIFIISLVTVVCLEFINPPEEKVDVWLAYLFIPPIGTCILAYSIEFVRKNILLRKHLIKSKKLEVVEQMGAAISHEIRNPLTAAIGFVQLLQENGVTASKRKEYLSLVKGELESAERVIQDYLTFSKPSLTSVEELNIRRELVHILAIIQPLANRNSVQIKTSFAGIGFINGDRQKLHQCFLNVLKNAIEAMPAGGILEVETLFSASHVTVTIRDNGLGMTKEQLDRLGEPYYTTKEGKGTGLGMMVVYSIVRAMKGTLRVESAPGSGTVFHFIFPSAKSKTLDSFPIE</sequence>
<keyword evidence="8" id="KW-0902">Two-component regulatory system</keyword>
<dbReference type="InterPro" id="IPR003594">
    <property type="entry name" value="HATPase_dom"/>
</dbReference>
<dbReference type="Proteomes" id="UP000295689">
    <property type="component" value="Unassembled WGS sequence"/>
</dbReference>
<organism evidence="11 12">
    <name type="scientific">Mesobacillus foraminis</name>
    <dbReference type="NCBI Taxonomy" id="279826"/>
    <lineage>
        <taxon>Bacteria</taxon>
        <taxon>Bacillati</taxon>
        <taxon>Bacillota</taxon>
        <taxon>Bacilli</taxon>
        <taxon>Bacillales</taxon>
        <taxon>Bacillaceae</taxon>
        <taxon>Mesobacillus</taxon>
    </lineage>
</organism>
<keyword evidence="3" id="KW-0597">Phosphoprotein</keyword>
<dbReference type="InterPro" id="IPR004358">
    <property type="entry name" value="Sig_transdc_His_kin-like_C"/>
</dbReference>
<feature type="transmembrane region" description="Helical" evidence="9">
    <location>
        <begin position="12"/>
        <end position="29"/>
    </location>
</feature>
<dbReference type="Pfam" id="PF00512">
    <property type="entry name" value="HisKA"/>
    <property type="match status" value="1"/>
</dbReference>
<protein>
    <recommendedName>
        <fullName evidence="2">histidine kinase</fullName>
        <ecNumber evidence="2">2.7.13.3</ecNumber>
    </recommendedName>
</protein>
<evidence type="ECO:0000313" key="11">
    <source>
        <dbReference type="EMBL" id="TCN27757.1"/>
    </source>
</evidence>
<dbReference type="InterPro" id="IPR005467">
    <property type="entry name" value="His_kinase_dom"/>
</dbReference>
<dbReference type="Gene3D" id="1.10.287.130">
    <property type="match status" value="1"/>
</dbReference>
<evidence type="ECO:0000256" key="6">
    <source>
        <dbReference type="ARBA" id="ARBA00022777"/>
    </source>
</evidence>
<evidence type="ECO:0000256" key="8">
    <source>
        <dbReference type="ARBA" id="ARBA00023012"/>
    </source>
</evidence>
<keyword evidence="6 11" id="KW-0418">Kinase</keyword>
<feature type="transmembrane region" description="Helical" evidence="9">
    <location>
        <begin position="133"/>
        <end position="154"/>
    </location>
</feature>
<keyword evidence="9" id="KW-0812">Transmembrane</keyword>
<evidence type="ECO:0000259" key="10">
    <source>
        <dbReference type="PROSITE" id="PS50109"/>
    </source>
</evidence>
<name>A0A4R2BKK2_9BACI</name>
<dbReference type="SUPFAM" id="SSF55874">
    <property type="entry name" value="ATPase domain of HSP90 chaperone/DNA topoisomerase II/histidine kinase"/>
    <property type="match status" value="1"/>
</dbReference>
<keyword evidence="9" id="KW-0472">Membrane</keyword>
<keyword evidence="9" id="KW-1133">Transmembrane helix</keyword>
<dbReference type="Gene3D" id="3.30.565.10">
    <property type="entry name" value="Histidine kinase-like ATPase, C-terminal domain"/>
    <property type="match status" value="1"/>
</dbReference>
<dbReference type="PANTHER" id="PTHR43065">
    <property type="entry name" value="SENSOR HISTIDINE KINASE"/>
    <property type="match status" value="1"/>
</dbReference>
<feature type="transmembrane region" description="Helical" evidence="9">
    <location>
        <begin position="73"/>
        <end position="97"/>
    </location>
</feature>
<keyword evidence="7" id="KW-0067">ATP-binding</keyword>
<dbReference type="EMBL" id="SLVV01000001">
    <property type="protein sequence ID" value="TCN27757.1"/>
    <property type="molecule type" value="Genomic_DNA"/>
</dbReference>
<evidence type="ECO:0000256" key="9">
    <source>
        <dbReference type="SAM" id="Phobius"/>
    </source>
</evidence>
<keyword evidence="4" id="KW-0808">Transferase</keyword>
<evidence type="ECO:0000256" key="5">
    <source>
        <dbReference type="ARBA" id="ARBA00022741"/>
    </source>
</evidence>
<feature type="transmembrane region" description="Helical" evidence="9">
    <location>
        <begin position="166"/>
        <end position="185"/>
    </location>
</feature>
<evidence type="ECO:0000313" key="12">
    <source>
        <dbReference type="Proteomes" id="UP000295689"/>
    </source>
</evidence>
<dbReference type="CDD" id="cd00075">
    <property type="entry name" value="HATPase"/>
    <property type="match status" value="1"/>
</dbReference>
<dbReference type="SMART" id="SM00387">
    <property type="entry name" value="HATPase_c"/>
    <property type="match status" value="1"/>
</dbReference>
<dbReference type="GO" id="GO:0005524">
    <property type="term" value="F:ATP binding"/>
    <property type="evidence" value="ECO:0007669"/>
    <property type="project" value="UniProtKB-KW"/>
</dbReference>
<dbReference type="Pfam" id="PF02518">
    <property type="entry name" value="HATPase_c"/>
    <property type="match status" value="1"/>
</dbReference>
<keyword evidence="12" id="KW-1185">Reference proteome</keyword>
<feature type="domain" description="Histidine kinase" evidence="10">
    <location>
        <begin position="210"/>
        <end position="417"/>
    </location>
</feature>
<dbReference type="InterPro" id="IPR036890">
    <property type="entry name" value="HATPase_C_sf"/>
</dbReference>
<dbReference type="SUPFAM" id="SSF47384">
    <property type="entry name" value="Homodimeric domain of signal transducing histidine kinase"/>
    <property type="match status" value="1"/>
</dbReference>
<feature type="transmembrane region" description="Helical" evidence="9">
    <location>
        <begin position="103"/>
        <end position="121"/>
    </location>
</feature>
<dbReference type="GO" id="GO:0000155">
    <property type="term" value="F:phosphorelay sensor kinase activity"/>
    <property type="evidence" value="ECO:0007669"/>
    <property type="project" value="InterPro"/>
</dbReference>
<evidence type="ECO:0000256" key="1">
    <source>
        <dbReference type="ARBA" id="ARBA00000085"/>
    </source>
</evidence>
<gene>
    <name evidence="11" type="ORF">EV146_10184</name>
</gene>
<dbReference type="CDD" id="cd00082">
    <property type="entry name" value="HisKA"/>
    <property type="match status" value="1"/>
</dbReference>
<dbReference type="EC" id="2.7.13.3" evidence="2"/>
<accession>A0A4R2BKK2</accession>
<dbReference type="PROSITE" id="PS50109">
    <property type="entry name" value="HIS_KIN"/>
    <property type="match status" value="1"/>
</dbReference>
<dbReference type="InterPro" id="IPR036097">
    <property type="entry name" value="HisK_dim/P_sf"/>
</dbReference>
<keyword evidence="5" id="KW-0547">Nucleotide-binding</keyword>
<dbReference type="PANTHER" id="PTHR43065:SF46">
    <property type="entry name" value="C4-DICARBOXYLATE TRANSPORT SENSOR PROTEIN DCTB"/>
    <property type="match status" value="1"/>
</dbReference>
<evidence type="ECO:0000256" key="2">
    <source>
        <dbReference type="ARBA" id="ARBA00012438"/>
    </source>
</evidence>
<evidence type="ECO:0000256" key="4">
    <source>
        <dbReference type="ARBA" id="ARBA00022679"/>
    </source>
</evidence>
<dbReference type="PRINTS" id="PR00344">
    <property type="entry name" value="BCTRLSENSOR"/>
</dbReference>
<reference evidence="11 12" key="1">
    <citation type="journal article" date="2015" name="Stand. Genomic Sci.">
        <title>Genomic Encyclopedia of Bacterial and Archaeal Type Strains, Phase III: the genomes of soil and plant-associated and newly described type strains.</title>
        <authorList>
            <person name="Whitman W.B."/>
            <person name="Woyke T."/>
            <person name="Klenk H.P."/>
            <person name="Zhou Y."/>
            <person name="Lilburn T.G."/>
            <person name="Beck B.J."/>
            <person name="De Vos P."/>
            <person name="Vandamme P."/>
            <person name="Eisen J.A."/>
            <person name="Garrity G."/>
            <person name="Hugenholtz P."/>
            <person name="Kyrpides N.C."/>
        </authorList>
    </citation>
    <scope>NUCLEOTIDE SEQUENCE [LARGE SCALE GENOMIC DNA]</scope>
    <source>
        <strain evidence="11 12">CV53</strain>
    </source>
</reference>
<evidence type="ECO:0000256" key="3">
    <source>
        <dbReference type="ARBA" id="ARBA00022553"/>
    </source>
</evidence>
<dbReference type="SMART" id="SM00388">
    <property type="entry name" value="HisKA"/>
    <property type="match status" value="1"/>
</dbReference>